<dbReference type="GO" id="GO:0004674">
    <property type="term" value="F:protein serine/threonine kinase activity"/>
    <property type="evidence" value="ECO:0007669"/>
    <property type="project" value="UniProtKB-EC"/>
</dbReference>
<comment type="caution">
    <text evidence="8">The sequence shown here is derived from an EMBL/GenBank/DDBJ whole genome shotgun (WGS) entry which is preliminary data.</text>
</comment>
<dbReference type="Pfam" id="PF00069">
    <property type="entry name" value="Pkinase"/>
    <property type="match status" value="1"/>
</dbReference>
<evidence type="ECO:0000256" key="4">
    <source>
        <dbReference type="ARBA" id="ARBA00022840"/>
    </source>
</evidence>
<proteinExistence type="predicted"/>
<sequence length="646" mass="69744">MRDKSRKYLLTTRLGAGGMGQVWSAIKHGEDGLRMPCAIKVLYPALAMTAEDRERFFGEARIAAQLDHGRIVKVIDTSEVQGSPCLVMEWVDGVNLRDLFERSESAGSRRLGVDISLYIVGEILSALEYAHGRTVAGEQAGVVHYDVTPGNILISSSGEVKLTDFGIARFAKTSEATMSRSVGTPRYMSPEQMTGRVRMETDIYSLGVVLHELLEGERFLAGCSVNEFQARVLGGHIPELTQRDVPVWVDQLRRRMLQTRPEDRPSAGDAHWMIVQNASRYQVAARELKVLYTRFVGKPRSGFTDILELHKNNLGFSASLFNQGDSQPTPAEPDVGTQADAPAQPDAPAIFRRAGAGTADELPDHVTTDRTNTGAAAPWFDEPPVCDPTVRLPPLEESMPERPVAPELVSVPSAVDLSPSAGPKSARTAVAAMGVALLLGTVFVWLAIEAFGEPDESTAELRSPTVAAGHDAGLEAQPRPPSSEPGPEPEAPVGAEPTAEVPEPEPEVAPAPEPEPEVPPAPEPEPEPEVVPAPEPEVVPAPKPEPKPKPKPKAGPKPTVEVTFVISGVSNAQLEIGKRALSYRSFAMTKLRPGKYPVRWRESDQAAWKTPGTLRIEDGLEPGAFYDVKLSETKLIATKGEKGSAK</sequence>
<evidence type="ECO:0000256" key="2">
    <source>
        <dbReference type="ARBA" id="ARBA00022741"/>
    </source>
</evidence>
<feature type="region of interest" description="Disordered" evidence="6">
    <location>
        <begin position="471"/>
        <end position="558"/>
    </location>
</feature>
<evidence type="ECO:0000256" key="5">
    <source>
        <dbReference type="PROSITE-ProRule" id="PRU10141"/>
    </source>
</evidence>
<keyword evidence="3 8" id="KW-0418">Kinase</keyword>
<dbReference type="AlphaFoldDB" id="A0A2S9YG09"/>
<dbReference type="InterPro" id="IPR011009">
    <property type="entry name" value="Kinase-like_dom_sf"/>
</dbReference>
<dbReference type="EC" id="2.7.11.1" evidence="8"/>
<dbReference type="PANTHER" id="PTHR43289">
    <property type="entry name" value="MITOGEN-ACTIVATED PROTEIN KINASE KINASE KINASE 20-RELATED"/>
    <property type="match status" value="1"/>
</dbReference>
<dbReference type="Gene3D" id="1.10.510.10">
    <property type="entry name" value="Transferase(Phosphotransferase) domain 1"/>
    <property type="match status" value="1"/>
</dbReference>
<feature type="compositionally biased region" description="Polar residues" evidence="6">
    <location>
        <begin position="320"/>
        <end position="329"/>
    </location>
</feature>
<dbReference type="InterPro" id="IPR008266">
    <property type="entry name" value="Tyr_kinase_AS"/>
</dbReference>
<dbReference type="EMBL" id="PVNK01000064">
    <property type="protein sequence ID" value="PRQ04050.1"/>
    <property type="molecule type" value="Genomic_DNA"/>
</dbReference>
<evidence type="ECO:0000259" key="7">
    <source>
        <dbReference type="PROSITE" id="PS50011"/>
    </source>
</evidence>
<keyword evidence="2 5" id="KW-0547">Nucleotide-binding</keyword>
<evidence type="ECO:0000313" key="9">
    <source>
        <dbReference type="Proteomes" id="UP000237968"/>
    </source>
</evidence>
<dbReference type="SUPFAM" id="SSF56112">
    <property type="entry name" value="Protein kinase-like (PK-like)"/>
    <property type="match status" value="1"/>
</dbReference>
<evidence type="ECO:0000313" key="8">
    <source>
        <dbReference type="EMBL" id="PRQ04050.1"/>
    </source>
</evidence>
<dbReference type="CDD" id="cd14014">
    <property type="entry name" value="STKc_PknB_like"/>
    <property type="match status" value="1"/>
</dbReference>
<feature type="compositionally biased region" description="Pro residues" evidence="6">
    <location>
        <begin position="507"/>
        <end position="543"/>
    </location>
</feature>
<dbReference type="PROSITE" id="PS50011">
    <property type="entry name" value="PROTEIN_KINASE_DOM"/>
    <property type="match status" value="1"/>
</dbReference>
<keyword evidence="9" id="KW-1185">Reference proteome</keyword>
<feature type="domain" description="Protein kinase" evidence="7">
    <location>
        <begin position="8"/>
        <end position="274"/>
    </location>
</feature>
<dbReference type="RefSeq" id="WP_181197406.1">
    <property type="nucleotide sequence ID" value="NZ_PVNK01000064.1"/>
</dbReference>
<dbReference type="PROSITE" id="PS00107">
    <property type="entry name" value="PROTEIN_KINASE_ATP"/>
    <property type="match status" value="1"/>
</dbReference>
<name>A0A2S9YG09_9BACT</name>
<organism evidence="8 9">
    <name type="scientific">Enhygromyxa salina</name>
    <dbReference type="NCBI Taxonomy" id="215803"/>
    <lineage>
        <taxon>Bacteria</taxon>
        <taxon>Pseudomonadati</taxon>
        <taxon>Myxococcota</taxon>
        <taxon>Polyangia</taxon>
        <taxon>Nannocystales</taxon>
        <taxon>Nannocystaceae</taxon>
        <taxon>Enhygromyxa</taxon>
    </lineage>
</organism>
<feature type="compositionally biased region" description="Pro residues" evidence="6">
    <location>
        <begin position="478"/>
        <end position="490"/>
    </location>
</feature>
<accession>A0A2S9YG09</accession>
<dbReference type="PANTHER" id="PTHR43289:SF34">
    <property type="entry name" value="SERINE_THREONINE-PROTEIN KINASE YBDM-RELATED"/>
    <property type="match status" value="1"/>
</dbReference>
<feature type="binding site" evidence="5">
    <location>
        <position position="40"/>
    </location>
    <ligand>
        <name>ATP</name>
        <dbReference type="ChEBI" id="CHEBI:30616"/>
    </ligand>
</feature>
<feature type="region of interest" description="Disordered" evidence="6">
    <location>
        <begin position="320"/>
        <end position="343"/>
    </location>
</feature>
<reference evidence="8 9" key="1">
    <citation type="submission" date="2018-03" db="EMBL/GenBank/DDBJ databases">
        <title>Draft Genome Sequences of the Obligatory Marine Myxobacteria Enhygromyxa salina SWB005.</title>
        <authorList>
            <person name="Poehlein A."/>
            <person name="Moghaddam J.A."/>
            <person name="Harms H."/>
            <person name="Alanjari M."/>
            <person name="Koenig G.M."/>
            <person name="Daniel R."/>
            <person name="Schaeberle T.F."/>
        </authorList>
    </citation>
    <scope>NUCLEOTIDE SEQUENCE [LARGE SCALE GENOMIC DNA]</scope>
    <source>
        <strain evidence="8 9">SWB005</strain>
    </source>
</reference>
<keyword evidence="4 5" id="KW-0067">ATP-binding</keyword>
<dbReference type="PROSITE" id="PS00109">
    <property type="entry name" value="PROTEIN_KINASE_TYR"/>
    <property type="match status" value="1"/>
</dbReference>
<dbReference type="InterPro" id="IPR017441">
    <property type="entry name" value="Protein_kinase_ATP_BS"/>
</dbReference>
<dbReference type="GO" id="GO:0005524">
    <property type="term" value="F:ATP binding"/>
    <property type="evidence" value="ECO:0007669"/>
    <property type="project" value="UniProtKB-UniRule"/>
</dbReference>
<protein>
    <submittedName>
        <fullName evidence="8">Serine/threonine-protein kinase pkn6</fullName>
        <ecNumber evidence="8">2.7.11.1</ecNumber>
    </submittedName>
</protein>
<gene>
    <name evidence="8" type="primary">pkn6_3</name>
    <name evidence="8" type="ORF">ENSA5_10980</name>
</gene>
<feature type="compositionally biased region" description="Low complexity" evidence="6">
    <location>
        <begin position="491"/>
        <end position="501"/>
    </location>
</feature>
<dbReference type="Proteomes" id="UP000237968">
    <property type="component" value="Unassembled WGS sequence"/>
</dbReference>
<dbReference type="Gene3D" id="3.30.200.20">
    <property type="entry name" value="Phosphorylase Kinase, domain 1"/>
    <property type="match status" value="1"/>
</dbReference>
<dbReference type="InterPro" id="IPR000719">
    <property type="entry name" value="Prot_kinase_dom"/>
</dbReference>
<evidence type="ECO:0000256" key="3">
    <source>
        <dbReference type="ARBA" id="ARBA00022777"/>
    </source>
</evidence>
<keyword evidence="1 8" id="KW-0808">Transferase</keyword>
<evidence type="ECO:0000256" key="1">
    <source>
        <dbReference type="ARBA" id="ARBA00022679"/>
    </source>
</evidence>
<evidence type="ECO:0000256" key="6">
    <source>
        <dbReference type="SAM" id="MobiDB-lite"/>
    </source>
</evidence>